<dbReference type="RefSeq" id="WP_093611269.1">
    <property type="nucleotide sequence ID" value="NZ_FNFF01000006.1"/>
</dbReference>
<keyword evidence="3" id="KW-1185">Reference proteome</keyword>
<evidence type="ECO:0000313" key="3">
    <source>
        <dbReference type="Proteomes" id="UP000199155"/>
    </source>
</evidence>
<feature type="region of interest" description="Disordered" evidence="1">
    <location>
        <begin position="140"/>
        <end position="188"/>
    </location>
</feature>
<protein>
    <submittedName>
        <fullName evidence="2">Uncharacterized protein</fullName>
    </submittedName>
</protein>
<name>A0A1G9AXM4_9ACTN</name>
<sequence length="188" mass="19543">MNATGRNVTGTPPDSVCVIAGRPGAAPGLGTLTHLAARCREALTVRPRRRGGSGAGQPAAAGRGHLVDHVRRTAVPHGTGQQEVVARLAALELPGDPWELAALAVLGADEHHLVLRARDYALREDVLPLLLFPEAALGAYGGSPGSAPGRSPEPAPRRSPEPAPGRSPEVAFHRRAASPLRPAPPHHR</sequence>
<evidence type="ECO:0000313" key="2">
    <source>
        <dbReference type="EMBL" id="SDK31365.1"/>
    </source>
</evidence>
<evidence type="ECO:0000256" key="1">
    <source>
        <dbReference type="SAM" id="MobiDB-lite"/>
    </source>
</evidence>
<reference evidence="2 3" key="1">
    <citation type="submission" date="2016-10" db="EMBL/GenBank/DDBJ databases">
        <authorList>
            <person name="de Groot N.N."/>
        </authorList>
    </citation>
    <scope>NUCLEOTIDE SEQUENCE [LARGE SCALE GENOMIC DNA]</scope>
    <source>
        <strain evidence="2 3">CGMCC 4.5727</strain>
    </source>
</reference>
<dbReference type="EMBL" id="FNFF01000006">
    <property type="protein sequence ID" value="SDK31365.1"/>
    <property type="molecule type" value="Genomic_DNA"/>
</dbReference>
<proteinExistence type="predicted"/>
<organism evidence="2 3">
    <name type="scientific">Streptomyces indicus</name>
    <dbReference type="NCBI Taxonomy" id="417292"/>
    <lineage>
        <taxon>Bacteria</taxon>
        <taxon>Bacillati</taxon>
        <taxon>Actinomycetota</taxon>
        <taxon>Actinomycetes</taxon>
        <taxon>Kitasatosporales</taxon>
        <taxon>Streptomycetaceae</taxon>
        <taxon>Streptomyces</taxon>
    </lineage>
</organism>
<gene>
    <name evidence="2" type="ORF">SAMN05421806_106180</name>
</gene>
<dbReference type="Proteomes" id="UP000199155">
    <property type="component" value="Unassembled WGS sequence"/>
</dbReference>
<dbReference type="AlphaFoldDB" id="A0A1G9AXM4"/>
<accession>A0A1G9AXM4</accession>
<dbReference type="STRING" id="417292.SAMN05421806_106180"/>